<evidence type="ECO:0000256" key="1">
    <source>
        <dbReference type="SAM" id="Coils"/>
    </source>
</evidence>
<reference evidence="3" key="1">
    <citation type="submission" date="2021-09" db="EMBL/GenBank/DDBJ databases">
        <authorList>
            <person name="Martin H S."/>
        </authorList>
    </citation>
    <scope>NUCLEOTIDE SEQUENCE</scope>
</reference>
<feature type="coiled-coil region" evidence="1">
    <location>
        <begin position="62"/>
        <end position="117"/>
    </location>
</feature>
<proteinExistence type="predicted"/>
<evidence type="ECO:0000256" key="2">
    <source>
        <dbReference type="SAM" id="MobiDB-lite"/>
    </source>
</evidence>
<evidence type="ECO:0000313" key="4">
    <source>
        <dbReference type="Proteomes" id="UP000789524"/>
    </source>
</evidence>
<dbReference type="OrthoDB" id="7471519at2759"/>
<evidence type="ECO:0000313" key="3">
    <source>
        <dbReference type="EMBL" id="CAG9567620.1"/>
    </source>
</evidence>
<name>A0A8J2VT57_9NEOP</name>
<comment type="caution">
    <text evidence="3">The sequence shown here is derived from an EMBL/GenBank/DDBJ whole genome shotgun (WGS) entry which is preliminary data.</text>
</comment>
<organism evidence="3 4">
    <name type="scientific">Danaus chrysippus</name>
    <name type="common">African queen</name>
    <dbReference type="NCBI Taxonomy" id="151541"/>
    <lineage>
        <taxon>Eukaryota</taxon>
        <taxon>Metazoa</taxon>
        <taxon>Ecdysozoa</taxon>
        <taxon>Arthropoda</taxon>
        <taxon>Hexapoda</taxon>
        <taxon>Insecta</taxon>
        <taxon>Pterygota</taxon>
        <taxon>Neoptera</taxon>
        <taxon>Endopterygota</taxon>
        <taxon>Lepidoptera</taxon>
        <taxon>Glossata</taxon>
        <taxon>Ditrysia</taxon>
        <taxon>Papilionoidea</taxon>
        <taxon>Nymphalidae</taxon>
        <taxon>Danainae</taxon>
        <taxon>Danaini</taxon>
        <taxon>Danaina</taxon>
        <taxon>Danaus</taxon>
        <taxon>Anosia</taxon>
    </lineage>
</organism>
<feature type="region of interest" description="Disordered" evidence="2">
    <location>
        <begin position="187"/>
        <end position="209"/>
    </location>
</feature>
<gene>
    <name evidence="3" type="ORF">DCHRY22_LOCUS7859</name>
</gene>
<dbReference type="Proteomes" id="UP000789524">
    <property type="component" value="Unassembled WGS sequence"/>
</dbReference>
<sequence>MSQPPSPPLELSDTSIIADELAYPRTSRSCCDRGQKQILRGVSILDGKIKKEPDHVSNSASVSDSEARARSLEESLEAAMRVLKNKEETVRVQAESLALAEERLATLGQERKEMVQTLQDNLSVIEELYRECFYETARQDEIIALLRNTCRGHSRVMETRKQREKDLALEVENLKVEISNYLNSSTNNDSGVWETGGGEGRAGEGEGPDDLRGVLEQLQRLWDVLQVRTREWEWVESE</sequence>
<keyword evidence="1" id="KW-0175">Coiled coil</keyword>
<keyword evidence="4" id="KW-1185">Reference proteome</keyword>
<accession>A0A8J2VT57</accession>
<dbReference type="AlphaFoldDB" id="A0A8J2VT57"/>
<protein>
    <submittedName>
        <fullName evidence="3">(African queen) hypothetical protein</fullName>
    </submittedName>
</protein>
<dbReference type="EMBL" id="CAKASE010000058">
    <property type="protein sequence ID" value="CAG9567620.1"/>
    <property type="molecule type" value="Genomic_DNA"/>
</dbReference>